<dbReference type="SUPFAM" id="SSF52540">
    <property type="entry name" value="P-loop containing nucleoside triphosphate hydrolases"/>
    <property type="match status" value="1"/>
</dbReference>
<evidence type="ECO:0000256" key="1">
    <source>
        <dbReference type="ARBA" id="ARBA00012552"/>
    </source>
</evidence>
<dbReference type="InterPro" id="IPR001650">
    <property type="entry name" value="Helicase_C-like"/>
</dbReference>
<feature type="domain" description="Helicase C-terminal" evidence="9">
    <location>
        <begin position="1017"/>
        <end position="1165"/>
    </location>
</feature>
<dbReference type="GO" id="GO:0004672">
    <property type="term" value="F:protein kinase activity"/>
    <property type="evidence" value="ECO:0007669"/>
    <property type="project" value="InterPro"/>
</dbReference>
<feature type="region of interest" description="Disordered" evidence="6">
    <location>
        <begin position="22"/>
        <end position="54"/>
    </location>
</feature>
<feature type="compositionally biased region" description="Basic and acidic residues" evidence="6">
    <location>
        <begin position="731"/>
        <end position="742"/>
    </location>
</feature>
<dbReference type="GO" id="GO:0003676">
    <property type="term" value="F:nucleic acid binding"/>
    <property type="evidence" value="ECO:0007669"/>
    <property type="project" value="InterPro"/>
</dbReference>
<dbReference type="EC" id="3.6.4.13" evidence="1"/>
<evidence type="ECO:0000259" key="7">
    <source>
        <dbReference type="PROSITE" id="PS50011"/>
    </source>
</evidence>
<dbReference type="Pfam" id="PF00271">
    <property type="entry name" value="Helicase_C"/>
    <property type="match status" value="1"/>
</dbReference>
<protein>
    <recommendedName>
        <fullName evidence="1">RNA helicase</fullName>
        <ecNumber evidence="1">3.6.4.13</ecNumber>
    </recommendedName>
</protein>
<dbReference type="SMART" id="SM00487">
    <property type="entry name" value="DEXDc"/>
    <property type="match status" value="1"/>
</dbReference>
<name>A0A1C7MXI3_GRIFR</name>
<evidence type="ECO:0000256" key="2">
    <source>
        <dbReference type="ARBA" id="ARBA00022741"/>
    </source>
</evidence>
<dbReference type="EMBL" id="LUGG01000001">
    <property type="protein sequence ID" value="OBZ79814.1"/>
    <property type="molecule type" value="Genomic_DNA"/>
</dbReference>
<feature type="compositionally biased region" description="Acidic residues" evidence="6">
    <location>
        <begin position="1220"/>
        <end position="1231"/>
    </location>
</feature>
<dbReference type="GO" id="GO:0005524">
    <property type="term" value="F:ATP binding"/>
    <property type="evidence" value="ECO:0007669"/>
    <property type="project" value="UniProtKB-KW"/>
</dbReference>
<dbReference type="Proteomes" id="UP000092993">
    <property type="component" value="Unassembled WGS sequence"/>
</dbReference>
<dbReference type="PROSITE" id="PS51192">
    <property type="entry name" value="HELICASE_ATP_BIND_1"/>
    <property type="match status" value="1"/>
</dbReference>
<dbReference type="CDD" id="cd18787">
    <property type="entry name" value="SF2_C_DEAD"/>
    <property type="match status" value="1"/>
</dbReference>
<keyword evidence="2" id="KW-0547">Nucleotide-binding</keyword>
<keyword evidence="3" id="KW-0378">Hydrolase</keyword>
<dbReference type="InterPro" id="IPR011009">
    <property type="entry name" value="Kinase-like_dom_sf"/>
</dbReference>
<dbReference type="Pfam" id="PF00270">
    <property type="entry name" value="DEAD"/>
    <property type="match status" value="1"/>
</dbReference>
<feature type="region of interest" description="Disordered" evidence="6">
    <location>
        <begin position="1186"/>
        <end position="1231"/>
    </location>
</feature>
<feature type="compositionally biased region" description="Basic and acidic residues" evidence="6">
    <location>
        <begin position="1210"/>
        <end position="1219"/>
    </location>
</feature>
<dbReference type="Gene3D" id="1.10.510.10">
    <property type="entry name" value="Transferase(Phosphotransferase) domain 1"/>
    <property type="match status" value="1"/>
</dbReference>
<dbReference type="SMART" id="SM00490">
    <property type="entry name" value="HELICc"/>
    <property type="match status" value="1"/>
</dbReference>
<dbReference type="Gene3D" id="3.40.50.300">
    <property type="entry name" value="P-loop containing nucleotide triphosphate hydrolases"/>
    <property type="match status" value="2"/>
</dbReference>
<sequence>MGIKNFLASLKIAFLASHAPRKTGTQDVEKELPPSLTLSSSDEKDSSFQTSSSQGQRLRAELILAAPKDLSLVPTDDVDDHPAAWGMELVGGAQIGPVEKPGIIPDSPTLVGDLLVSPSKSSSSKIPFPSPVSTLCTSPLRCLSTTPRRELRTQDLLPVRTLGRGGQGMVALVYDRVTGSQFALKVVKKDGLHLRNYPRIFEEQDIMKKLSGIPWLLPLEGSFHDSDNFYFLTVSIVSSSRSVIIELMMLRSEILSGGDLMSEIWRLEKLPVSHCRVGHPPRQPHRASRSKPENILIDEDDHVVLADFGISKAFGRTTSDQPWTRSSLWSRGADAEAPDGTAEGDFTGSLCGTTGYIAPEVYSGHYTYDADIWGAGVILYQMLLGRLPFGLKPKEQGLVELLDRTDNLPVDFDVNGDLDADVQDLLERMLEKHPDRRPSIEEIKTHAWLKDIDWERVHRRDKAERKIIVAADDDYFEECCGIPYGLPYAPNEEEFPWFQWTSPSLQASSATATSAYRESVAYSDDTSGAVECVAYSEECSEQSTSSNESREYAENTSDTECCYGKWVRSFSVVQWFKNWLKRKGRCSWRAGSINFICALWLFPDHMFPNPCSLIIVPTCVMSSLISDMASIYRRFSMILIPLTKEALWYFSGHTMEAFQLLSRGGAKFDKQRFKTDVQLFNGKSKKDNKGKAVAKDADGDLPAELDFFKYAQGGPAKRKASSGNVVEDVGEGSHKGKKLRLEDDGDDDQQGSDDEPPMPRHRVTTKGNNVPAHADSFEALKERYHISSHLLANLAQHGYKRPTGIQSYGIPILMEMWTVAGPCCYLSDRYWKDSIIPPASHVIVRCTCVQLEERLWKGVRAIILAPTRELAHQIHNECLKLAQGRKWRIVLFSKATASTLADRNARDKVDIIISTPLRLVATLQAGNLELNNVRHLILDEADRMLDAEFLHQAREIVASCTHANVQKAVFSATLPAGVEKTALSMLRDPIRVVVGLKDTPLPLIAQSLTYVADDQSKLPTLLQYLSQPYNPPVLVFVSSQPRASSLAEELVLGGVPNVDCLHAGMSRKEREDAVSRMRRGESWVMVSTEVMARGMDFKGVREVINYDFPQSVQSYVHRIGRTGRAGREGKAVTYFTDADGPFLKTIANVLLQSGSPVPEWILKLPKPSKMKRREMGKVKRAEAVNDARRVGRSDAIKKRDMIAGSKRRKEKEEQRKQEVEGVESAEDDDNN</sequence>
<comment type="caution">
    <text evidence="10">The sequence shown here is derived from an EMBL/GenBank/DDBJ whole genome shotgun (WGS) entry which is preliminary data.</text>
</comment>
<dbReference type="PANTHER" id="PTHR47958">
    <property type="entry name" value="ATP-DEPENDENT RNA HELICASE DBP3"/>
    <property type="match status" value="1"/>
</dbReference>
<evidence type="ECO:0000313" key="10">
    <source>
        <dbReference type="EMBL" id="OBZ79814.1"/>
    </source>
</evidence>
<dbReference type="PROSITE" id="PS51194">
    <property type="entry name" value="HELICASE_CTER"/>
    <property type="match status" value="1"/>
</dbReference>
<evidence type="ECO:0000259" key="9">
    <source>
        <dbReference type="PROSITE" id="PS51194"/>
    </source>
</evidence>
<feature type="region of interest" description="Disordered" evidence="6">
    <location>
        <begin position="714"/>
        <end position="771"/>
    </location>
</feature>
<evidence type="ECO:0000256" key="5">
    <source>
        <dbReference type="ARBA" id="ARBA00022840"/>
    </source>
</evidence>
<dbReference type="Gene3D" id="3.30.200.20">
    <property type="entry name" value="Phosphorylase Kinase, domain 1"/>
    <property type="match status" value="1"/>
</dbReference>
<keyword evidence="5" id="KW-0067">ATP-binding</keyword>
<accession>A0A1C7MXI3</accession>
<dbReference type="InterPro" id="IPR000719">
    <property type="entry name" value="Prot_kinase_dom"/>
</dbReference>
<dbReference type="InterPro" id="IPR011545">
    <property type="entry name" value="DEAD/DEAH_box_helicase_dom"/>
</dbReference>
<feature type="domain" description="Protein kinase" evidence="7">
    <location>
        <begin position="156"/>
        <end position="449"/>
    </location>
</feature>
<evidence type="ECO:0000259" key="8">
    <source>
        <dbReference type="PROSITE" id="PS51192"/>
    </source>
</evidence>
<dbReference type="Pfam" id="PF00069">
    <property type="entry name" value="Pkinase"/>
    <property type="match status" value="1"/>
</dbReference>
<dbReference type="STRING" id="5627.A0A1C7MXI3"/>
<dbReference type="GO" id="GO:0003724">
    <property type="term" value="F:RNA helicase activity"/>
    <property type="evidence" value="ECO:0007669"/>
    <property type="project" value="UniProtKB-EC"/>
</dbReference>
<dbReference type="InterPro" id="IPR014001">
    <property type="entry name" value="Helicase_ATP-bd"/>
</dbReference>
<dbReference type="SMART" id="SM00220">
    <property type="entry name" value="S_TKc"/>
    <property type="match status" value="1"/>
</dbReference>
<keyword evidence="11" id="KW-1185">Reference proteome</keyword>
<evidence type="ECO:0000256" key="3">
    <source>
        <dbReference type="ARBA" id="ARBA00022801"/>
    </source>
</evidence>
<organism evidence="10 11">
    <name type="scientific">Grifola frondosa</name>
    <name type="common">Maitake</name>
    <name type="synonym">Polyporus frondosus</name>
    <dbReference type="NCBI Taxonomy" id="5627"/>
    <lineage>
        <taxon>Eukaryota</taxon>
        <taxon>Fungi</taxon>
        <taxon>Dikarya</taxon>
        <taxon>Basidiomycota</taxon>
        <taxon>Agaricomycotina</taxon>
        <taxon>Agaricomycetes</taxon>
        <taxon>Polyporales</taxon>
        <taxon>Grifolaceae</taxon>
        <taxon>Grifola</taxon>
    </lineage>
</organism>
<dbReference type="InterPro" id="IPR000629">
    <property type="entry name" value="RNA-helicase_DEAD-box_CS"/>
</dbReference>
<feature type="domain" description="Helicase ATP-binding" evidence="8">
    <location>
        <begin position="851"/>
        <end position="992"/>
    </location>
</feature>
<feature type="compositionally biased region" description="Basic and acidic residues" evidence="6">
    <location>
        <begin position="1186"/>
        <end position="1201"/>
    </location>
</feature>
<keyword evidence="4 10" id="KW-0347">Helicase</keyword>
<dbReference type="InterPro" id="IPR027417">
    <property type="entry name" value="P-loop_NTPase"/>
</dbReference>
<evidence type="ECO:0000313" key="11">
    <source>
        <dbReference type="Proteomes" id="UP000092993"/>
    </source>
</evidence>
<evidence type="ECO:0000256" key="6">
    <source>
        <dbReference type="SAM" id="MobiDB-lite"/>
    </source>
</evidence>
<feature type="compositionally biased region" description="Acidic residues" evidence="6">
    <location>
        <begin position="743"/>
        <end position="756"/>
    </location>
</feature>
<proteinExistence type="predicted"/>
<dbReference type="OrthoDB" id="360161at2759"/>
<gene>
    <name evidence="10" type="ORF">A0H81_00317</name>
</gene>
<dbReference type="PROSITE" id="PS00039">
    <property type="entry name" value="DEAD_ATP_HELICASE"/>
    <property type="match status" value="1"/>
</dbReference>
<dbReference type="SUPFAM" id="SSF56112">
    <property type="entry name" value="Protein kinase-like (PK-like)"/>
    <property type="match status" value="1"/>
</dbReference>
<reference evidence="10 11" key="1">
    <citation type="submission" date="2016-03" db="EMBL/GenBank/DDBJ databases">
        <title>Whole genome sequencing of Grifola frondosa 9006-11.</title>
        <authorList>
            <person name="Min B."/>
            <person name="Park H."/>
            <person name="Kim J.-G."/>
            <person name="Cho H."/>
            <person name="Oh Y.-L."/>
            <person name="Kong W.-S."/>
            <person name="Choi I.-G."/>
        </authorList>
    </citation>
    <scope>NUCLEOTIDE SEQUENCE [LARGE SCALE GENOMIC DNA]</scope>
    <source>
        <strain evidence="10 11">9006-11</strain>
    </source>
</reference>
<dbReference type="PROSITE" id="PS50011">
    <property type="entry name" value="PROTEIN_KINASE_DOM"/>
    <property type="match status" value="1"/>
</dbReference>
<dbReference type="AlphaFoldDB" id="A0A1C7MXI3"/>
<evidence type="ECO:0000256" key="4">
    <source>
        <dbReference type="ARBA" id="ARBA00022806"/>
    </source>
</evidence>
<dbReference type="GO" id="GO:0016787">
    <property type="term" value="F:hydrolase activity"/>
    <property type="evidence" value="ECO:0007669"/>
    <property type="project" value="UniProtKB-KW"/>
</dbReference>